<feature type="transmembrane region" description="Helical" evidence="7">
    <location>
        <begin position="129"/>
        <end position="148"/>
    </location>
</feature>
<feature type="transmembrane region" description="Helical" evidence="7">
    <location>
        <begin position="194"/>
        <end position="213"/>
    </location>
</feature>
<dbReference type="PANTHER" id="PTHR30151:SF0">
    <property type="entry name" value="ABC TRANSPORTER PERMEASE PROTEIN MJ0413-RELATED"/>
    <property type="match status" value="1"/>
</dbReference>
<feature type="transmembrane region" description="Helical" evidence="7">
    <location>
        <begin position="219"/>
        <end position="237"/>
    </location>
</feature>
<dbReference type="Pfam" id="PF00528">
    <property type="entry name" value="BPD_transp_1"/>
    <property type="match status" value="1"/>
</dbReference>
<name>A0ABV1GD04_9FIRM</name>
<keyword evidence="6 7" id="KW-0472">Membrane</keyword>
<evidence type="ECO:0000256" key="1">
    <source>
        <dbReference type="ARBA" id="ARBA00004651"/>
    </source>
</evidence>
<dbReference type="Gene3D" id="1.10.3720.10">
    <property type="entry name" value="MetI-like"/>
    <property type="match status" value="1"/>
</dbReference>
<evidence type="ECO:0000313" key="10">
    <source>
        <dbReference type="Proteomes" id="UP001477672"/>
    </source>
</evidence>
<dbReference type="InterPro" id="IPR000515">
    <property type="entry name" value="MetI-like"/>
</dbReference>
<evidence type="ECO:0000313" key="9">
    <source>
        <dbReference type="EMBL" id="MEQ2519716.1"/>
    </source>
</evidence>
<dbReference type="CDD" id="cd06261">
    <property type="entry name" value="TM_PBP2"/>
    <property type="match status" value="1"/>
</dbReference>
<dbReference type="SUPFAM" id="SSF161098">
    <property type="entry name" value="MetI-like"/>
    <property type="match status" value="1"/>
</dbReference>
<reference evidence="9 10" key="1">
    <citation type="submission" date="2024-03" db="EMBL/GenBank/DDBJ databases">
        <title>Human intestinal bacterial collection.</title>
        <authorList>
            <person name="Pauvert C."/>
            <person name="Hitch T.C.A."/>
            <person name="Clavel T."/>
        </authorList>
    </citation>
    <scope>NUCLEOTIDE SEQUENCE [LARGE SCALE GENOMIC DNA]</scope>
    <source>
        <strain evidence="9 10">CLA-JM-H11</strain>
    </source>
</reference>
<evidence type="ECO:0000256" key="4">
    <source>
        <dbReference type="ARBA" id="ARBA00022692"/>
    </source>
</evidence>
<evidence type="ECO:0000256" key="5">
    <source>
        <dbReference type="ARBA" id="ARBA00022989"/>
    </source>
</evidence>
<evidence type="ECO:0000256" key="2">
    <source>
        <dbReference type="ARBA" id="ARBA00022448"/>
    </source>
</evidence>
<keyword evidence="5 7" id="KW-1133">Transmembrane helix</keyword>
<dbReference type="RefSeq" id="WP_349215150.1">
    <property type="nucleotide sequence ID" value="NZ_JBBMFA010000065.1"/>
</dbReference>
<accession>A0ABV1GD04</accession>
<dbReference type="PROSITE" id="PS50928">
    <property type="entry name" value="ABC_TM1"/>
    <property type="match status" value="1"/>
</dbReference>
<comment type="similarity">
    <text evidence="7">Belongs to the binding-protein-dependent transport system permease family.</text>
</comment>
<evidence type="ECO:0000256" key="7">
    <source>
        <dbReference type="RuleBase" id="RU363032"/>
    </source>
</evidence>
<dbReference type="Proteomes" id="UP001477672">
    <property type="component" value="Unassembled WGS sequence"/>
</dbReference>
<feature type="transmembrane region" description="Helical" evidence="7">
    <location>
        <begin position="249"/>
        <end position="268"/>
    </location>
</feature>
<feature type="transmembrane region" description="Helical" evidence="7">
    <location>
        <begin position="154"/>
        <end position="173"/>
    </location>
</feature>
<evidence type="ECO:0000256" key="3">
    <source>
        <dbReference type="ARBA" id="ARBA00022475"/>
    </source>
</evidence>
<feature type="transmembrane region" description="Helical" evidence="7">
    <location>
        <begin position="96"/>
        <end position="117"/>
    </location>
</feature>
<sequence>MSSVSEGNKHITQEQRIAMVQERKRRTQQMYMMLSVTGVAVFLLIWEIVSDTGIANSRYLAAPSTILKLFITKLTDPNPDGAVLGVNILASLQVSLTGFFLAIIIGIPLGLLMGWYGGFESFIRPIFELIRPIPPVSWIPLTIVWLGIGLPAKAFIVFFSAFVPCVINAYTGIKQTSPVLINFAKTCGASNFTIFWKIGIPSSMTMVFAGVRVALGNAWATLVAAEMLAASSGLGYMILMGRQFARPDLILLGIVVIGIIGVIFTAILSKVENKVLGWKK</sequence>
<keyword evidence="10" id="KW-1185">Reference proteome</keyword>
<evidence type="ECO:0000256" key="6">
    <source>
        <dbReference type="ARBA" id="ARBA00023136"/>
    </source>
</evidence>
<dbReference type="InterPro" id="IPR035906">
    <property type="entry name" value="MetI-like_sf"/>
</dbReference>
<organism evidence="9 10">
    <name type="scientific">Ruthenibacterium intestinale</name>
    <dbReference type="NCBI Taxonomy" id="3133163"/>
    <lineage>
        <taxon>Bacteria</taxon>
        <taxon>Bacillati</taxon>
        <taxon>Bacillota</taxon>
        <taxon>Clostridia</taxon>
        <taxon>Eubacteriales</taxon>
        <taxon>Oscillospiraceae</taxon>
        <taxon>Ruthenibacterium</taxon>
    </lineage>
</organism>
<proteinExistence type="inferred from homology"/>
<comment type="caution">
    <text evidence="9">The sequence shown here is derived from an EMBL/GenBank/DDBJ whole genome shotgun (WGS) entry which is preliminary data.</text>
</comment>
<keyword evidence="4 7" id="KW-0812">Transmembrane</keyword>
<keyword evidence="2 7" id="KW-0813">Transport</keyword>
<feature type="transmembrane region" description="Helical" evidence="7">
    <location>
        <begin position="31"/>
        <end position="49"/>
    </location>
</feature>
<comment type="subcellular location">
    <subcellularLocation>
        <location evidence="1 7">Cell membrane</location>
        <topology evidence="1 7">Multi-pass membrane protein</topology>
    </subcellularLocation>
</comment>
<dbReference type="EMBL" id="JBBMFA010000065">
    <property type="protein sequence ID" value="MEQ2519716.1"/>
    <property type="molecule type" value="Genomic_DNA"/>
</dbReference>
<protein>
    <submittedName>
        <fullName evidence="9">ABC transporter permease</fullName>
    </submittedName>
</protein>
<feature type="domain" description="ABC transmembrane type-1" evidence="8">
    <location>
        <begin position="88"/>
        <end position="268"/>
    </location>
</feature>
<keyword evidence="3" id="KW-1003">Cell membrane</keyword>
<gene>
    <name evidence="9" type="ORF">WMO24_04620</name>
</gene>
<evidence type="ECO:0000259" key="8">
    <source>
        <dbReference type="PROSITE" id="PS50928"/>
    </source>
</evidence>
<dbReference type="PANTHER" id="PTHR30151">
    <property type="entry name" value="ALKANE SULFONATE ABC TRANSPORTER-RELATED, MEMBRANE SUBUNIT"/>
    <property type="match status" value="1"/>
</dbReference>